<dbReference type="InterPro" id="IPR015917">
    <property type="entry name" value="Pept_C14A"/>
</dbReference>
<evidence type="ECO:0000256" key="15">
    <source>
        <dbReference type="ARBA" id="ARBA00068172"/>
    </source>
</evidence>
<dbReference type="Pfam" id="PF00656">
    <property type="entry name" value="Peptidase_C14"/>
    <property type="match status" value="1"/>
</dbReference>
<dbReference type="GO" id="GO:0008625">
    <property type="term" value="P:extrinsic apoptotic signaling pathway via death domain receptors"/>
    <property type="evidence" value="ECO:0000318"/>
    <property type="project" value="GO_Central"/>
</dbReference>
<proteinExistence type="inferred from homology"/>
<evidence type="ECO:0000256" key="5">
    <source>
        <dbReference type="ARBA" id="ARBA00022553"/>
    </source>
</evidence>
<keyword evidence="21" id="KW-1185">Reference proteome</keyword>
<gene>
    <name evidence="20" type="primary">LOC100087835</name>
</gene>
<evidence type="ECO:0000256" key="16">
    <source>
        <dbReference type="RuleBase" id="RU003971"/>
    </source>
</evidence>
<dbReference type="GO" id="GO:0031265">
    <property type="term" value="C:CD95 death-inducing signaling complex"/>
    <property type="evidence" value="ECO:0000318"/>
    <property type="project" value="GO_Central"/>
</dbReference>
<dbReference type="OMA" id="CSGHLEM"/>
<dbReference type="GO" id="GO:0043525">
    <property type="term" value="P:positive regulation of neuron apoptotic process"/>
    <property type="evidence" value="ECO:0000318"/>
    <property type="project" value="GO_Central"/>
</dbReference>
<keyword evidence="5" id="KW-0597">Phosphoprotein</keyword>
<dbReference type="InterPro" id="IPR029030">
    <property type="entry name" value="Caspase-like_dom_sf"/>
</dbReference>
<dbReference type="GO" id="GO:0006508">
    <property type="term" value="P:proteolysis"/>
    <property type="evidence" value="ECO:0007669"/>
    <property type="project" value="UniProtKB-KW"/>
</dbReference>
<dbReference type="InterPro" id="IPR033170">
    <property type="entry name" value="Caspase-8_DED1"/>
</dbReference>
<evidence type="ECO:0000256" key="9">
    <source>
        <dbReference type="ARBA" id="ARBA00022801"/>
    </source>
</evidence>
<dbReference type="PANTHER" id="PTHR48169">
    <property type="entry name" value="DED DOMAIN-CONTAINING PROTEIN"/>
    <property type="match status" value="1"/>
</dbReference>
<comment type="catalytic activity">
    <reaction evidence="13">
        <text>Strict requirement for Asp at position P1 and has a preferred cleavage sequence of (Leu/Asp/Val)-Glu-Thr-Asp-|-(Gly/Ser/Ala).</text>
        <dbReference type="EC" id="3.4.22.61"/>
    </reaction>
</comment>
<evidence type="ECO:0000256" key="13">
    <source>
        <dbReference type="ARBA" id="ARBA00051626"/>
    </source>
</evidence>
<feature type="domain" description="Caspase family p10" evidence="18">
    <location>
        <begin position="381"/>
        <end position="466"/>
    </location>
</feature>
<evidence type="ECO:0000256" key="1">
    <source>
        <dbReference type="ARBA" id="ARBA00004123"/>
    </source>
</evidence>
<dbReference type="PROSITE" id="PS50168">
    <property type="entry name" value="DED"/>
    <property type="match status" value="2"/>
</dbReference>
<dbReference type="InterPro" id="IPR011600">
    <property type="entry name" value="Pept_C14_caspase"/>
</dbReference>
<dbReference type="GO" id="GO:0005737">
    <property type="term" value="C:cytoplasm"/>
    <property type="evidence" value="ECO:0000318"/>
    <property type="project" value="GO_Central"/>
</dbReference>
<dbReference type="SUPFAM" id="SSF52129">
    <property type="entry name" value="Caspase-like"/>
    <property type="match status" value="1"/>
</dbReference>
<evidence type="ECO:0000256" key="6">
    <source>
        <dbReference type="ARBA" id="ARBA00022670"/>
    </source>
</evidence>
<evidence type="ECO:0000256" key="12">
    <source>
        <dbReference type="ARBA" id="ARBA00023242"/>
    </source>
</evidence>
<reference evidence="20" key="2">
    <citation type="submission" date="2025-08" db="UniProtKB">
        <authorList>
            <consortium name="Ensembl"/>
        </authorList>
    </citation>
    <scope>IDENTIFICATION</scope>
    <source>
        <strain evidence="20">Glennie</strain>
    </source>
</reference>
<dbReference type="GeneTree" id="ENSGT00940000164225"/>
<dbReference type="InterPro" id="IPR001309">
    <property type="entry name" value="Pept_C14_p20"/>
</dbReference>
<dbReference type="PROSITE" id="PS01121">
    <property type="entry name" value="CASPASE_HIS"/>
    <property type="match status" value="1"/>
</dbReference>
<dbReference type="CDD" id="cd00032">
    <property type="entry name" value="CASc"/>
    <property type="match status" value="1"/>
</dbReference>
<feature type="domain" description="Caspase family p20" evidence="19">
    <location>
        <begin position="237"/>
        <end position="360"/>
    </location>
</feature>
<evidence type="ECO:0000259" key="18">
    <source>
        <dbReference type="PROSITE" id="PS50207"/>
    </source>
</evidence>
<protein>
    <recommendedName>
        <fullName evidence="15">Caspase-8</fullName>
        <ecNumber evidence="14">3.4.22.61</ecNumber>
    </recommendedName>
</protein>
<name>F6QIZ8_ORNAN</name>
<dbReference type="PROSITE" id="PS50208">
    <property type="entry name" value="CASPASE_P20"/>
    <property type="match status" value="1"/>
</dbReference>
<evidence type="ECO:0000256" key="4">
    <source>
        <dbReference type="ARBA" id="ARBA00022490"/>
    </source>
</evidence>
<dbReference type="AlphaFoldDB" id="F6QIZ8"/>
<dbReference type="HOGENOM" id="CLU_036904_4_2_1"/>
<keyword evidence="8" id="KW-0677">Repeat</keyword>
<evidence type="ECO:0000259" key="17">
    <source>
        <dbReference type="PROSITE" id="PS50168"/>
    </source>
</evidence>
<comment type="subcellular location">
    <subcellularLocation>
        <location evidence="2">Cytoplasm</location>
    </subcellularLocation>
    <subcellularLocation>
        <location evidence="1">Nucleus</location>
    </subcellularLocation>
</comment>
<reference evidence="20" key="3">
    <citation type="submission" date="2025-09" db="UniProtKB">
        <authorList>
            <consortium name="Ensembl"/>
        </authorList>
    </citation>
    <scope>IDENTIFICATION</scope>
    <source>
        <strain evidence="20">Glennie</strain>
    </source>
</reference>
<dbReference type="CDD" id="cd08334">
    <property type="entry name" value="DED_Caspase_8_10_r2"/>
    <property type="match status" value="1"/>
</dbReference>
<evidence type="ECO:0000313" key="21">
    <source>
        <dbReference type="Proteomes" id="UP000002279"/>
    </source>
</evidence>
<dbReference type="PANTHER" id="PTHR48169:SF7">
    <property type="entry name" value="CASPASE 10"/>
    <property type="match status" value="1"/>
</dbReference>
<dbReference type="Pfam" id="PF01335">
    <property type="entry name" value="DED"/>
    <property type="match status" value="2"/>
</dbReference>
<dbReference type="SUPFAM" id="SSF47986">
    <property type="entry name" value="DEATH domain"/>
    <property type="match status" value="2"/>
</dbReference>
<dbReference type="FunFam" id="3.40.50.1460:FF:000008">
    <property type="entry name" value="caspase-8 isoform X1"/>
    <property type="match status" value="1"/>
</dbReference>
<dbReference type="PROSITE" id="PS01122">
    <property type="entry name" value="CASPASE_CYS"/>
    <property type="match status" value="1"/>
</dbReference>
<dbReference type="SMART" id="SM00115">
    <property type="entry name" value="CASc"/>
    <property type="match status" value="1"/>
</dbReference>
<dbReference type="CDD" id="cd08333">
    <property type="entry name" value="DED_Caspase_8_r1"/>
    <property type="match status" value="1"/>
</dbReference>
<keyword evidence="11" id="KW-0865">Zymogen</keyword>
<keyword evidence="12" id="KW-0539">Nucleus</keyword>
<dbReference type="FunFam" id="1.10.533.10:FF:000016">
    <property type="entry name" value="CASP8 and FADD-like apoptosis regulator"/>
    <property type="match status" value="1"/>
</dbReference>
<dbReference type="InterPro" id="IPR002138">
    <property type="entry name" value="Pept_C14_p10"/>
</dbReference>
<keyword evidence="10" id="KW-0788">Thiol protease</keyword>
<sequence length="482" mass="53980">MSFQMKELLFSIGEELAADDLEALKFLCLDLIPLKKQETIQDALGLFRLLREKGMLEEGKLSFLKELLFRIHRIDLLKAHLGTSHGDVERELEEPGRAQVSAYRYLLYQIAEELTKENLTSIKFLLLSELPKSKLQSPTTALGIFIHMEKHGKMNEGDLGMLKKILKDVQPSLLIPIEEYEEKSRARAGAAGNLSTALGQLSLTTGNYNQQVSSPKAAEEMERISQIMAPYKMNHLPHGFCVIINNSEFQNPQNTRRGADKDAAALDKVFSWLQFKVEHHNNLKGEAISRVLRAYSERDHTDQDCFICCLLSHGQKGEILGTDWEPVPLRALLGLFTSSACRTLATKPKIFFVQACQGGQGQGGLSLRGREGALLEADAVVIPSVPDWADLLVGMATVEDFICFRRPRHGSEYIQALCRALETFCPRGKDLLTILTHVNKEVGQKVFGSNKQMPEVKFTLQCPLIFPVPESGNEREEQEEGC</sequence>
<evidence type="ECO:0000313" key="20">
    <source>
        <dbReference type="Ensembl" id="ENSOANP00000001054.2"/>
    </source>
</evidence>
<feature type="domain" description="DED" evidence="17">
    <location>
        <begin position="102"/>
        <end position="179"/>
    </location>
</feature>
<dbReference type="PROSITE" id="PS50207">
    <property type="entry name" value="CASPASE_P10"/>
    <property type="match status" value="1"/>
</dbReference>
<evidence type="ECO:0000256" key="2">
    <source>
        <dbReference type="ARBA" id="ARBA00004496"/>
    </source>
</evidence>
<dbReference type="STRING" id="9258.ENSOANP00000001054"/>
<dbReference type="GO" id="GO:0004197">
    <property type="term" value="F:cysteine-type endopeptidase activity"/>
    <property type="evidence" value="ECO:0000318"/>
    <property type="project" value="GO_Central"/>
</dbReference>
<dbReference type="EC" id="3.4.22.61" evidence="14"/>
<dbReference type="InterPro" id="IPR011029">
    <property type="entry name" value="DEATH-like_dom_sf"/>
</dbReference>
<organism evidence="20 21">
    <name type="scientific">Ornithorhynchus anatinus</name>
    <name type="common">Duckbill platypus</name>
    <dbReference type="NCBI Taxonomy" id="9258"/>
    <lineage>
        <taxon>Eukaryota</taxon>
        <taxon>Metazoa</taxon>
        <taxon>Chordata</taxon>
        <taxon>Craniata</taxon>
        <taxon>Vertebrata</taxon>
        <taxon>Euteleostomi</taxon>
        <taxon>Mammalia</taxon>
        <taxon>Monotremata</taxon>
        <taxon>Ornithorhynchidae</taxon>
        <taxon>Ornithorhynchus</taxon>
    </lineage>
</organism>
<evidence type="ECO:0000256" key="14">
    <source>
        <dbReference type="ARBA" id="ARBA00066479"/>
    </source>
</evidence>
<evidence type="ECO:0000256" key="7">
    <source>
        <dbReference type="ARBA" id="ARBA00022703"/>
    </source>
</evidence>
<dbReference type="InParanoid" id="F6QIZ8"/>
<dbReference type="GO" id="GO:0030225">
    <property type="term" value="P:macrophage differentiation"/>
    <property type="evidence" value="ECO:0000318"/>
    <property type="project" value="GO_Central"/>
</dbReference>
<keyword evidence="9" id="KW-0378">Hydrolase</keyword>
<comment type="similarity">
    <text evidence="3 16">Belongs to the peptidase C14A family.</text>
</comment>
<dbReference type="SMART" id="SM00031">
    <property type="entry name" value="DED"/>
    <property type="match status" value="2"/>
</dbReference>
<dbReference type="InterPro" id="IPR001875">
    <property type="entry name" value="DED_dom"/>
</dbReference>
<dbReference type="InterPro" id="IPR016129">
    <property type="entry name" value="Caspase_his_AS"/>
</dbReference>
<dbReference type="Ensembl" id="ENSOANT00000001055.2">
    <property type="protein sequence ID" value="ENSOANP00000001054.2"/>
    <property type="gene ID" value="ENSOANG00000000674.4"/>
</dbReference>
<dbReference type="eggNOG" id="KOG3573">
    <property type="taxonomic scope" value="Eukaryota"/>
</dbReference>
<keyword evidence="7" id="KW-0053">Apoptosis</keyword>
<dbReference type="GO" id="GO:0005634">
    <property type="term" value="C:nucleus"/>
    <property type="evidence" value="ECO:0007669"/>
    <property type="project" value="UniProtKB-SubCell"/>
</dbReference>
<dbReference type="GO" id="GO:0051604">
    <property type="term" value="P:protein maturation"/>
    <property type="evidence" value="ECO:0007669"/>
    <property type="project" value="UniProtKB-ARBA"/>
</dbReference>
<dbReference type="Bgee" id="ENSOANG00000000674">
    <property type="expression patterns" value="Expressed in fibroblast and 2 other cell types or tissues"/>
</dbReference>
<evidence type="ECO:0000256" key="3">
    <source>
        <dbReference type="ARBA" id="ARBA00010134"/>
    </source>
</evidence>
<dbReference type="InterPro" id="IPR033139">
    <property type="entry name" value="Caspase_cys_AS"/>
</dbReference>
<evidence type="ECO:0000256" key="8">
    <source>
        <dbReference type="ARBA" id="ARBA00022737"/>
    </source>
</evidence>
<dbReference type="Gene3D" id="3.40.50.1460">
    <property type="match status" value="1"/>
</dbReference>
<dbReference type="Gene3D" id="1.10.533.10">
    <property type="entry name" value="Death Domain, Fas"/>
    <property type="match status" value="2"/>
</dbReference>
<evidence type="ECO:0000256" key="10">
    <source>
        <dbReference type="ARBA" id="ARBA00022807"/>
    </source>
</evidence>
<reference evidence="20 21" key="1">
    <citation type="journal article" date="2008" name="Nature">
        <title>Genome analysis of the platypus reveals unique signatures of evolution.</title>
        <authorList>
            <person name="Warren W.C."/>
            <person name="Hillier L.W."/>
            <person name="Marshall Graves J.A."/>
            <person name="Birney E."/>
            <person name="Ponting C.P."/>
            <person name="Grutzner F."/>
            <person name="Belov K."/>
            <person name="Miller W."/>
            <person name="Clarke L."/>
            <person name="Chinwalla A.T."/>
            <person name="Yang S.P."/>
            <person name="Heger A."/>
            <person name="Locke D.P."/>
            <person name="Miethke P."/>
            <person name="Waters P.D."/>
            <person name="Veyrunes F."/>
            <person name="Fulton L."/>
            <person name="Fulton B."/>
            <person name="Graves T."/>
            <person name="Wallis J."/>
            <person name="Puente X.S."/>
            <person name="Lopez-Otin C."/>
            <person name="Ordonez G.R."/>
            <person name="Eichler E.E."/>
            <person name="Chen L."/>
            <person name="Cheng Z."/>
            <person name="Deakin J.E."/>
            <person name="Alsop A."/>
            <person name="Thompson K."/>
            <person name="Kirby P."/>
            <person name="Papenfuss A.T."/>
            <person name="Wakefield M.J."/>
            <person name="Olender T."/>
            <person name="Lancet D."/>
            <person name="Huttley G.A."/>
            <person name="Smit A.F."/>
            <person name="Pask A."/>
            <person name="Temple-Smith P."/>
            <person name="Batzer M.A."/>
            <person name="Walker J.A."/>
            <person name="Konkel M.K."/>
            <person name="Harris R.S."/>
            <person name="Whittington C.M."/>
            <person name="Wong E.S."/>
            <person name="Gemmell N.J."/>
            <person name="Buschiazzo E."/>
            <person name="Vargas Jentzsch I.M."/>
            <person name="Merkel A."/>
            <person name="Schmitz J."/>
            <person name="Zemann A."/>
            <person name="Churakov G."/>
            <person name="Kriegs J.O."/>
            <person name="Brosius J."/>
            <person name="Murchison E.P."/>
            <person name="Sachidanandam R."/>
            <person name="Smith C."/>
            <person name="Hannon G.J."/>
            <person name="Tsend-Ayush E."/>
            <person name="McMillan D."/>
            <person name="Attenborough R."/>
            <person name="Rens W."/>
            <person name="Ferguson-Smith M."/>
            <person name="Lefevre C.M."/>
            <person name="Sharp J.A."/>
            <person name="Nicholas K.R."/>
            <person name="Ray D.A."/>
            <person name="Kube M."/>
            <person name="Reinhardt R."/>
            <person name="Pringle T.H."/>
            <person name="Taylor J."/>
            <person name="Jones R.C."/>
            <person name="Nixon B."/>
            <person name="Dacheux J.L."/>
            <person name="Niwa H."/>
            <person name="Sekita Y."/>
            <person name="Huang X."/>
            <person name="Stark A."/>
            <person name="Kheradpour P."/>
            <person name="Kellis M."/>
            <person name="Flicek P."/>
            <person name="Chen Y."/>
            <person name="Webber C."/>
            <person name="Hardison R."/>
            <person name="Nelson J."/>
            <person name="Hallsworth-Pepin K."/>
            <person name="Delehaunty K."/>
            <person name="Markovic C."/>
            <person name="Minx P."/>
            <person name="Feng Y."/>
            <person name="Kremitzki C."/>
            <person name="Mitreva M."/>
            <person name="Glasscock J."/>
            <person name="Wylie T."/>
            <person name="Wohldmann P."/>
            <person name="Thiru P."/>
            <person name="Nhan M.N."/>
            <person name="Pohl C.S."/>
            <person name="Smith S.M."/>
            <person name="Hou S."/>
            <person name="Nefedov M."/>
            <person name="de Jong P.J."/>
            <person name="Renfree M.B."/>
            <person name="Mardis E.R."/>
            <person name="Wilson R.K."/>
        </authorList>
    </citation>
    <scope>NUCLEOTIDE SEQUENCE [LARGE SCALE GENOMIC DNA]</scope>
    <source>
        <strain evidence="20 21">Glennie</strain>
    </source>
</reference>
<keyword evidence="4" id="KW-0963">Cytoplasm</keyword>
<keyword evidence="6" id="KW-0645">Protease</keyword>
<dbReference type="PRINTS" id="PR00376">
    <property type="entry name" value="IL1BCENZYME"/>
</dbReference>
<feature type="domain" description="DED" evidence="17">
    <location>
        <begin position="4"/>
        <end position="82"/>
    </location>
</feature>
<dbReference type="GO" id="GO:0006915">
    <property type="term" value="P:apoptotic process"/>
    <property type="evidence" value="ECO:0000318"/>
    <property type="project" value="GO_Central"/>
</dbReference>
<dbReference type="Proteomes" id="UP000002279">
    <property type="component" value="Chromosome 7"/>
</dbReference>
<evidence type="ECO:0000256" key="11">
    <source>
        <dbReference type="ARBA" id="ARBA00023145"/>
    </source>
</evidence>
<accession>F6QIZ8</accession>
<evidence type="ECO:0000259" key="19">
    <source>
        <dbReference type="PROSITE" id="PS50208"/>
    </source>
</evidence>